<reference evidence="11" key="1">
    <citation type="submission" date="2011-02" db="EMBL/GenBank/DDBJ databases">
        <title>The Genome Sequence of Capsaspora owczarzaki ATCC 30864.</title>
        <authorList>
            <person name="Russ C."/>
            <person name="Cuomo C."/>
            <person name="Burger G."/>
            <person name="Gray M.W."/>
            <person name="Holland P.W.H."/>
            <person name="King N."/>
            <person name="Lang F.B.F."/>
            <person name="Roger A.J."/>
            <person name="Ruiz-Trillo I."/>
            <person name="Young S.K."/>
            <person name="Zeng Q."/>
            <person name="Gargeya S."/>
            <person name="Alvarado L."/>
            <person name="Berlin A."/>
            <person name="Chapman S.B."/>
            <person name="Chen Z."/>
            <person name="Freedman E."/>
            <person name="Gellesch M."/>
            <person name="Goldberg J."/>
            <person name="Griggs A."/>
            <person name="Gujja S."/>
            <person name="Heilman E."/>
            <person name="Heiman D."/>
            <person name="Howarth C."/>
            <person name="Mehta T."/>
            <person name="Neiman D."/>
            <person name="Pearson M."/>
            <person name="Roberts A."/>
            <person name="Saif S."/>
            <person name="Shea T."/>
            <person name="Shenoy N."/>
            <person name="Sisk P."/>
            <person name="Stolte C."/>
            <person name="Sykes S."/>
            <person name="White J."/>
            <person name="Yandava C."/>
            <person name="Haas B."/>
            <person name="Nusbaum C."/>
            <person name="Birren B."/>
        </authorList>
    </citation>
    <scope>NUCLEOTIDE SEQUENCE</scope>
    <source>
        <strain evidence="11">ATCC 30864</strain>
    </source>
</reference>
<dbReference type="FunFam" id="3.30.200.20:FF:000042">
    <property type="entry name" value="Aurora kinase A"/>
    <property type="match status" value="1"/>
</dbReference>
<feature type="binding site" evidence="6">
    <location>
        <position position="1272"/>
    </location>
    <ligand>
        <name>ATP</name>
        <dbReference type="ChEBI" id="CHEBI:30616"/>
    </ligand>
</feature>
<evidence type="ECO:0000259" key="8">
    <source>
        <dbReference type="PROSITE" id="PS50011"/>
    </source>
</evidence>
<feature type="compositionally biased region" description="Low complexity" evidence="7">
    <location>
        <begin position="46"/>
        <end position="56"/>
    </location>
</feature>
<dbReference type="PANTHER" id="PTHR24353:SF37">
    <property type="entry name" value="CAMP-DEPENDENT PROTEIN KINASE CATALYTIC SUBUNIT PRKX"/>
    <property type="match status" value="1"/>
</dbReference>
<dbReference type="InterPro" id="IPR022742">
    <property type="entry name" value="Hydrolase_4"/>
</dbReference>
<dbReference type="PROSITE" id="PS51285">
    <property type="entry name" value="AGC_KINASE_CTER"/>
    <property type="match status" value="1"/>
</dbReference>
<dbReference type="PROSITE" id="PS50011">
    <property type="entry name" value="PROTEIN_KINASE_DOM"/>
    <property type="match status" value="1"/>
</dbReference>
<dbReference type="InterPro" id="IPR008271">
    <property type="entry name" value="Ser/Thr_kinase_AS"/>
</dbReference>
<dbReference type="Pfam" id="PF12146">
    <property type="entry name" value="Hydrolase_4"/>
    <property type="match status" value="2"/>
</dbReference>
<evidence type="ECO:0000259" key="9">
    <source>
        <dbReference type="PROSITE" id="PS51285"/>
    </source>
</evidence>
<keyword evidence="4 10" id="KW-0418">Kinase</keyword>
<dbReference type="GO" id="GO:0005952">
    <property type="term" value="C:cAMP-dependent protein kinase complex"/>
    <property type="evidence" value="ECO:0007669"/>
    <property type="project" value="TreeGrafter"/>
</dbReference>
<dbReference type="InterPro" id="IPR029058">
    <property type="entry name" value="AB_hydrolase_fold"/>
</dbReference>
<dbReference type="GO" id="GO:0005524">
    <property type="term" value="F:ATP binding"/>
    <property type="evidence" value="ECO:0007669"/>
    <property type="project" value="UniProtKB-UniRule"/>
</dbReference>
<proteinExistence type="predicted"/>
<dbReference type="GO" id="GO:0004691">
    <property type="term" value="F:cAMP-dependent protein kinase activity"/>
    <property type="evidence" value="ECO:0007669"/>
    <property type="project" value="TreeGrafter"/>
</dbReference>
<dbReference type="RefSeq" id="XP_004348626.1">
    <property type="nucleotide sequence ID" value="XM_004348576.2"/>
</dbReference>
<dbReference type="InterPro" id="IPR011009">
    <property type="entry name" value="Kinase-like_dom_sf"/>
</dbReference>
<feature type="compositionally biased region" description="Low complexity" evidence="7">
    <location>
        <begin position="200"/>
        <end position="254"/>
    </location>
</feature>
<keyword evidence="11" id="KW-1185">Reference proteome</keyword>
<dbReference type="Gene3D" id="1.10.510.10">
    <property type="entry name" value="Transferase(Phosphotransferase) domain 1"/>
    <property type="match status" value="1"/>
</dbReference>
<dbReference type="SUPFAM" id="SSF53474">
    <property type="entry name" value="alpha/beta-Hydrolases"/>
    <property type="match status" value="2"/>
</dbReference>
<keyword evidence="3 6" id="KW-0547">Nucleotide-binding</keyword>
<evidence type="ECO:0000256" key="2">
    <source>
        <dbReference type="ARBA" id="ARBA00022679"/>
    </source>
</evidence>
<evidence type="ECO:0000313" key="11">
    <source>
        <dbReference type="Proteomes" id="UP000008743"/>
    </source>
</evidence>
<dbReference type="PROSITE" id="PS00108">
    <property type="entry name" value="PROTEIN_KINASE_ST"/>
    <property type="match status" value="1"/>
</dbReference>
<evidence type="ECO:0000256" key="4">
    <source>
        <dbReference type="ARBA" id="ARBA00022777"/>
    </source>
</evidence>
<dbReference type="Gene3D" id="3.30.200.20">
    <property type="entry name" value="Phosphorylase Kinase, domain 1"/>
    <property type="match status" value="1"/>
</dbReference>
<feature type="region of interest" description="Disordered" evidence="7">
    <location>
        <begin position="843"/>
        <end position="869"/>
    </location>
</feature>
<keyword evidence="5 6" id="KW-0067">ATP-binding</keyword>
<dbReference type="InterPro" id="IPR000719">
    <property type="entry name" value="Prot_kinase_dom"/>
</dbReference>
<evidence type="ECO:0000256" key="7">
    <source>
        <dbReference type="SAM" id="MobiDB-lite"/>
    </source>
</evidence>
<feature type="compositionally biased region" description="Low complexity" evidence="7">
    <location>
        <begin position="23"/>
        <end position="39"/>
    </location>
</feature>
<dbReference type="PROSITE" id="PS00107">
    <property type="entry name" value="PROTEIN_KINASE_ATP"/>
    <property type="match status" value="1"/>
</dbReference>
<dbReference type="eggNOG" id="KOG0616">
    <property type="taxonomic scope" value="Eukaryota"/>
</dbReference>
<name>A0A0D2VN77_CAPO3</name>
<dbReference type="Pfam" id="PF00069">
    <property type="entry name" value="Pkinase"/>
    <property type="match status" value="1"/>
</dbReference>
<evidence type="ECO:0000313" key="10">
    <source>
        <dbReference type="EMBL" id="KJE91717.1"/>
    </source>
</evidence>
<dbReference type="PANTHER" id="PTHR24353">
    <property type="entry name" value="CYCLIC NUCLEOTIDE-DEPENDENT PROTEIN KINASE"/>
    <property type="match status" value="1"/>
</dbReference>
<dbReference type="InParanoid" id="A0A0D2VN77"/>
<evidence type="ECO:0000256" key="3">
    <source>
        <dbReference type="ARBA" id="ARBA00022741"/>
    </source>
</evidence>
<dbReference type="EMBL" id="KE346363">
    <property type="protein sequence ID" value="KJE91717.1"/>
    <property type="molecule type" value="Genomic_DNA"/>
</dbReference>
<keyword evidence="2" id="KW-0808">Transferase</keyword>
<keyword evidence="1" id="KW-0723">Serine/threonine-protein kinase</keyword>
<feature type="domain" description="AGC-kinase C-terminal" evidence="9">
    <location>
        <begin position="1501"/>
        <end position="1557"/>
    </location>
</feature>
<dbReference type="FunFam" id="1.10.510.10:FF:000210">
    <property type="entry name" value="Non-specific serine/threonine protein kinase"/>
    <property type="match status" value="1"/>
</dbReference>
<accession>A0A0D2VN77</accession>
<evidence type="ECO:0000256" key="6">
    <source>
        <dbReference type="PROSITE-ProRule" id="PRU10141"/>
    </source>
</evidence>
<gene>
    <name evidence="10" type="ORF">CAOG_002813</name>
</gene>
<feature type="region of interest" description="Disordered" evidence="7">
    <location>
        <begin position="122"/>
        <end position="144"/>
    </location>
</feature>
<feature type="region of interest" description="Disordered" evidence="7">
    <location>
        <begin position="164"/>
        <end position="274"/>
    </location>
</feature>
<dbReference type="STRING" id="595528.A0A0D2VN77"/>
<feature type="domain" description="Protein kinase" evidence="8">
    <location>
        <begin position="1243"/>
        <end position="1500"/>
    </location>
</feature>
<dbReference type="Gene3D" id="3.40.50.1820">
    <property type="entry name" value="alpha/beta hydrolase"/>
    <property type="match status" value="2"/>
</dbReference>
<dbReference type="SUPFAM" id="SSF56112">
    <property type="entry name" value="Protein kinase-like (PK-like)"/>
    <property type="match status" value="1"/>
</dbReference>
<feature type="compositionally biased region" description="Polar residues" evidence="7">
    <location>
        <begin position="1"/>
        <end position="15"/>
    </location>
</feature>
<dbReference type="InterPro" id="IPR017441">
    <property type="entry name" value="Protein_kinase_ATP_BS"/>
</dbReference>
<evidence type="ECO:0000256" key="5">
    <source>
        <dbReference type="ARBA" id="ARBA00022840"/>
    </source>
</evidence>
<protein>
    <submittedName>
        <fullName evidence="10">AGC protein kinase</fullName>
    </submittedName>
</protein>
<feature type="region of interest" description="Disordered" evidence="7">
    <location>
        <begin position="1"/>
        <end position="70"/>
    </location>
</feature>
<feature type="compositionally biased region" description="Low complexity" evidence="7">
    <location>
        <begin position="845"/>
        <end position="869"/>
    </location>
</feature>
<dbReference type="OMA" id="HARSTEP"/>
<feature type="compositionally biased region" description="Basic residues" evidence="7">
    <location>
        <begin position="255"/>
        <end position="269"/>
    </location>
</feature>
<sequence length="1557" mass="168913">MGNVGSSHGSSGARTQPQPQPQQPQQQAQPQQLQQQQAASPPPPQQQQQQQQQLPPVTQSPAGAEAEVTSDFDVVRQSLAEPALLIGDDLSQLPGGDAAMAAAGGASAPSWLRQMTIAFVSGSPSTCTSPSSTPPSSAMASSGPSTVSFAATVTEHSPTLLLGAANRPLSTVSTSSSSSGGSSHDDGNPSTAAGRESFHSAQTTISTFSSSSSSSGNSNTSSSTATGGSSHSDESGATTATATLSSAHTSAGSLHHAHPHAHHRAGARKSAHEQRVFPPSGTFIHMVRDAPFSIHARSTEPIPDDIFQYYSLHDHGRTRSNLLPGQIVPDFDELLRTPTVHLRSLGAGFRREDDKSIVCRLPTLPPWPQSVTSFLFLLNHEGRVMLRVPINGLVTSLEVDARLALTTDERANRLDSLSSYSQVTKIFVNAKPHINVTAASSSAASALQTTVTPPTPTPAAASAGAAAVAPRVGELKAEVRPGLRKSPSAFSEDFNFEEFYSPLTDNEVYGEFTLRAIRRPVTYIDATDGVHLAFRPFLPEPGMPTPAAHVITLHHYGFDGFVLNFLCEKLVEDSNIACYNLDLRGHGRSGGEFGDVSSTEQLFADIRTMVRFVKWNRATPAPVILLAFAGAGGLLANYSLWEDKEAVDGYVFAATNFGTYKKIMRDGKILTLSKRFGVKVDRSKMAIHKLSRGLVMKHSTAVEIDTTHRPFATHANLGNMPTGVIKFTTEFIQAFNCDKPKRAFKRIQQPIAIFAAEQDEILDAQKVVNLGAVCPNTRKLLCVVPNVTHLGLLAVVHSYIGEWIIKTYAQSGTTNDDEFAFVQDHQQDDEFEELSADRLNVPRMSSGESLSGRSSPGPQPVVAGVSPSSSAHNLRDFAAPLPAAGSPTLTANPNSNLSPDQIYGYSHVKDVIDAIPGVPHVPVKYIEGRGGVRLAYYEFLPPNTGSTPSTPSLSATNEGSWMGLGARNVVGQIVMVMGKPWLQVLAHQLASRHNIACYILDVRGIGNAGGKRGDPESKEHVWSDVRTMLRYVKNKDHSVPCFLLGWQRHGSLVLNYNQWKDKETPDALIFVASGFNLSSGLFREGAVDTLKGDVNYLDLVLSRISGGLFRSHGKTWRMRKATAELLKDTFDPTLVTSVSAAFMGAYNIESIGDAIGSIDRPFCYIVGADDQVLAADKITELMSNAADKVHSSRRFIKAIPDSNHVNVLVKCSQDIATFVSSISETLSVPTKPPAIINPTLVDFEVFRVIGRGAFAEVLLSRHIPSNTFYAIKAMSKHKLLKLGHVEHVREEKAVLEKINHPFLVNMVATLQDSDRIFMVLEYAIGGELFTLLKLSHRFSQPMATFYIAEIVLALGYLHSLDIVYRDLKPENVLLDGRGHIKLADMGFARTLRKGERRMSFIGTPQYLAPEIIQGFGHDMSVDWWTLGVFAFELVTGHVPFKRRTVNELYNLILHSNVVYPQDMQTKCPEVVSLCKALLTLSPQRRLGSKGVQEIQAHPLFKAYSWEQLERCRVPPPFVPSYNSPGDTGNFINYSALASEDDSEGGLTGTDNDLFVGF</sequence>
<dbReference type="SMART" id="SM00220">
    <property type="entry name" value="S_TKc"/>
    <property type="match status" value="1"/>
</dbReference>
<organism evidence="10 11">
    <name type="scientific">Capsaspora owczarzaki (strain ATCC 30864)</name>
    <dbReference type="NCBI Taxonomy" id="595528"/>
    <lineage>
        <taxon>Eukaryota</taxon>
        <taxon>Filasterea</taxon>
        <taxon>Capsaspora</taxon>
    </lineage>
</organism>
<feature type="compositionally biased region" description="Low complexity" evidence="7">
    <location>
        <begin position="170"/>
        <end position="182"/>
    </location>
</feature>
<dbReference type="InterPro" id="IPR000961">
    <property type="entry name" value="AGC-kinase_C"/>
</dbReference>
<dbReference type="Proteomes" id="UP000008743">
    <property type="component" value="Unassembled WGS sequence"/>
</dbReference>
<evidence type="ECO:0000256" key="1">
    <source>
        <dbReference type="ARBA" id="ARBA00022527"/>
    </source>
</evidence>